<sequence>VRVDPISLLRNLDCGSENNATELEDLSNMINKTFLEPTKDFDALLPETGANIPIENIRPYYVSEMSVSKKLANLIKTKATGPDSISAWLLKENSVILGAPISDILNSSYQEASLPQSRKCADIVPIPKQKPVQE</sequence>
<dbReference type="AlphaFoldDB" id="A0A6S7LRY9"/>
<proteinExistence type="predicted"/>
<reference evidence="1" key="1">
    <citation type="submission" date="2020-04" db="EMBL/GenBank/DDBJ databases">
        <authorList>
            <person name="Alioto T."/>
            <person name="Alioto T."/>
            <person name="Gomez Garrido J."/>
        </authorList>
    </citation>
    <scope>NUCLEOTIDE SEQUENCE</scope>
    <source>
        <strain evidence="1">A484AB</strain>
    </source>
</reference>
<organism evidence="1 2">
    <name type="scientific">Paramuricea clavata</name>
    <name type="common">Red gorgonian</name>
    <name type="synonym">Violescent sea-whip</name>
    <dbReference type="NCBI Taxonomy" id="317549"/>
    <lineage>
        <taxon>Eukaryota</taxon>
        <taxon>Metazoa</taxon>
        <taxon>Cnidaria</taxon>
        <taxon>Anthozoa</taxon>
        <taxon>Octocorallia</taxon>
        <taxon>Malacalcyonacea</taxon>
        <taxon>Plexauridae</taxon>
        <taxon>Paramuricea</taxon>
    </lineage>
</organism>
<gene>
    <name evidence="1" type="ORF">PACLA_8A018521</name>
</gene>
<dbReference type="PANTHER" id="PTHR47510">
    <property type="entry name" value="REVERSE TRANSCRIPTASE DOMAIN-CONTAINING PROTEIN"/>
    <property type="match status" value="1"/>
</dbReference>
<dbReference type="EMBL" id="CACRXK020030146">
    <property type="protein sequence ID" value="CAB4042452.1"/>
    <property type="molecule type" value="Genomic_DNA"/>
</dbReference>
<protein>
    <submittedName>
        <fullName evidence="1">Uncharacterized protein</fullName>
    </submittedName>
</protein>
<comment type="caution">
    <text evidence="1">The sequence shown here is derived from an EMBL/GenBank/DDBJ whole genome shotgun (WGS) entry which is preliminary data.</text>
</comment>
<feature type="non-terminal residue" evidence="1">
    <location>
        <position position="1"/>
    </location>
</feature>
<evidence type="ECO:0000313" key="1">
    <source>
        <dbReference type="EMBL" id="CAB4042452.1"/>
    </source>
</evidence>
<dbReference type="OrthoDB" id="5978128at2759"/>
<keyword evidence="2" id="KW-1185">Reference proteome</keyword>
<name>A0A6S7LRY9_PARCT</name>
<dbReference type="PANTHER" id="PTHR47510:SF3">
    <property type="entry name" value="ENDO_EXONUCLEASE_PHOSPHATASE DOMAIN-CONTAINING PROTEIN"/>
    <property type="match status" value="1"/>
</dbReference>
<feature type="non-terminal residue" evidence="1">
    <location>
        <position position="134"/>
    </location>
</feature>
<accession>A0A6S7LRY9</accession>
<dbReference type="Proteomes" id="UP001152795">
    <property type="component" value="Unassembled WGS sequence"/>
</dbReference>
<evidence type="ECO:0000313" key="2">
    <source>
        <dbReference type="Proteomes" id="UP001152795"/>
    </source>
</evidence>